<dbReference type="InterPro" id="IPR056473">
    <property type="entry name" value="HEAT_Utp10/HEAT1"/>
</dbReference>
<evidence type="ECO:0000256" key="8">
    <source>
        <dbReference type="RuleBase" id="RU367065"/>
    </source>
</evidence>
<proteinExistence type="inferred from homology"/>
<dbReference type="SMART" id="SM01036">
    <property type="entry name" value="BP28CT"/>
    <property type="match status" value="1"/>
</dbReference>
<keyword evidence="5 8" id="KW-0698">rRNA processing</keyword>
<protein>
    <recommendedName>
        <fullName evidence="3 8">U3 small nucleolar RNA-associated protein 10</fullName>
    </recommendedName>
</protein>
<dbReference type="GO" id="GO:0032040">
    <property type="term" value="C:small-subunit processome"/>
    <property type="evidence" value="ECO:0007669"/>
    <property type="project" value="TreeGrafter"/>
</dbReference>
<comment type="subunit">
    <text evidence="8">Component of the ribosomal small subunit (SSU) processome.</text>
</comment>
<dbReference type="InterPro" id="IPR040191">
    <property type="entry name" value="UTP10"/>
</dbReference>
<dbReference type="InParanoid" id="A0A316VE75"/>
<evidence type="ECO:0000256" key="5">
    <source>
        <dbReference type="ARBA" id="ARBA00022552"/>
    </source>
</evidence>
<reference evidence="10 11" key="1">
    <citation type="journal article" date="2018" name="Mol. Biol. Evol.">
        <title>Broad Genomic Sampling Reveals a Smut Pathogenic Ancestry of the Fungal Clade Ustilaginomycotina.</title>
        <authorList>
            <person name="Kijpornyongpan T."/>
            <person name="Mondo S.J."/>
            <person name="Barry K."/>
            <person name="Sandor L."/>
            <person name="Lee J."/>
            <person name="Lipzen A."/>
            <person name="Pangilinan J."/>
            <person name="LaButti K."/>
            <person name="Hainaut M."/>
            <person name="Henrissat B."/>
            <person name="Grigoriev I.V."/>
            <person name="Spatafora J.W."/>
            <person name="Aime M.C."/>
        </authorList>
    </citation>
    <scope>NUCLEOTIDE SEQUENCE [LARGE SCALE GENOMIC DNA]</scope>
    <source>
        <strain evidence="10 11">MCA 3882</strain>
    </source>
</reference>
<keyword evidence="6 8" id="KW-0539">Nucleus</keyword>
<dbReference type="InterPro" id="IPR016024">
    <property type="entry name" value="ARM-type_fold"/>
</dbReference>
<comment type="subcellular location">
    <subcellularLocation>
        <location evidence="1 8">Nucleus</location>
        <location evidence="1 8">Nucleolus</location>
    </subcellularLocation>
</comment>
<comment type="similarity">
    <text evidence="2 8">Belongs to the HEATR1/UTP10 family.</text>
</comment>
<dbReference type="PANTHER" id="PTHR13457:SF1">
    <property type="entry name" value="HEAT REPEAT-CONTAINING PROTEIN 1"/>
    <property type="match status" value="1"/>
</dbReference>
<dbReference type="PANTHER" id="PTHR13457">
    <property type="entry name" value="BAP28"/>
    <property type="match status" value="1"/>
</dbReference>
<evidence type="ECO:0000256" key="4">
    <source>
        <dbReference type="ARBA" id="ARBA00022517"/>
    </source>
</evidence>
<evidence type="ECO:0000256" key="3">
    <source>
        <dbReference type="ARBA" id="ARBA00015399"/>
    </source>
</evidence>
<evidence type="ECO:0000256" key="1">
    <source>
        <dbReference type="ARBA" id="ARBA00004604"/>
    </source>
</evidence>
<dbReference type="GO" id="GO:0000462">
    <property type="term" value="P:maturation of SSU-rRNA from tricistronic rRNA transcript (SSU-rRNA, 5.8S rRNA, LSU-rRNA)"/>
    <property type="evidence" value="ECO:0007669"/>
    <property type="project" value="TreeGrafter"/>
</dbReference>
<dbReference type="GO" id="GO:0030686">
    <property type="term" value="C:90S preribosome"/>
    <property type="evidence" value="ECO:0007669"/>
    <property type="project" value="TreeGrafter"/>
</dbReference>
<keyword evidence="11" id="KW-1185">Reference proteome</keyword>
<dbReference type="InterPro" id="IPR012954">
    <property type="entry name" value="BP28_C_dom"/>
</dbReference>
<sequence>MASSLASQLAQVRSHNAGRLAGGKAAQRVQAKSYLFPASVASSQDYQTLHGLALNGWDELSAEDASFNKWNDATGAADLLFGDDSKDLDRLTKTKEENAGIDDAISDLLYLIGDRLLDRSAGKCIEWLIRRFRAHEYNVETLLSAFIPFHESAEFARMLGILELKDKPHFAFLLPIQKQAVPLPSSVLLSALLAPPSTTSSSVTLRWVMGLVQRKPASSRLHSFQRHRHTVLSFWLSTIVKLCSLWSGSDDMQLRMGLTRNLNKRVESRDDDAQLLLTILLPAVLEFTSSTDVEKEASIYGSMAICAIANAFSLSFEAGSRIISSLASTSIKKAKGRTAILVAIACVVQQVTKDLISTHTNDDLRTAPKLIQPTVALKLSHLLLADLSFTNEAASYDLDPFFLQLLFGLTDAAVKGQEETHIQGAMEAILGGQKAIGDRSAVRAVSYMLEQCQEKKVSALIEVISRIRQRHPRLIEGAFKNATKDISNEKRAKLDSLMGAILAQAAGATAEGTMEEKEDAIVWLGMQDADPTSRLTSLRTLLRNVQAGKAVAKDKFVQDSLASMLSDDNADIVGALYAEHELLLQSLGVNGIVEEVQKALHHTDGDAKFSRSVTLLHIRFLAEKLIGESLASEDEQWDIWFNILWPKLLLFKKSRKSGQAYYAALAEAFSGKTLKNLNVIASRIKEVSDSVLPHINDENLAKANESLVDNLARHMATSEEADCEFLITVALPSRGDTSSSPLSSRLLALLTLGSLLRNLQAEKCERVCTKIVARLQAQDGSYGRLEDYEEQTVYEAIYSKPASERTLGKVYINLFLELAKHTPIVETHFLDSTSSGATVSRLFAIIITHLTSELRLVNLIIESLLPRMHDRALAFLASIWTASQDDQLYHNAEVRLMSLKYAHAFLNAHARSSNLSDYQTIVPAFMVALHDGEKTIRVECLSSLQTLQAIATSIDPKANGSETETIYGYDVIYGPQTAVSLSYLDLQDVREFLQGIVQARQSFVNDSEYLAPWMNHHLTVNVKEDGKKVVAHKGAIIHYLSTHILCWDNLRSRLFLLESLSGVSHERKLLTLQPLLEKSLHDPASSSALQKQLLGLYDKSVKSMIKSDSQGVWTLFKFAIEGASRQAQICAASALQSQVFSILPREKQREITLFLANLIANSAVAMPREIRTCLYTLPVQPDMIASIFSELRKTITEALLSRGQPANKRNRIDAGEQQEGPGIASLSTLTELLEATLSRKPEASTQLVAELFECARLGTELHLANISTSAEHVMQVAMSNLTILCGSMDANLTAEVLDPLRIDLLINVVKTPCRPYTFQQALDLLALIGRVSPDLLVHHSMPIFTFVGSTMLQRDDEHSFTVIERTLQSILPPVVADIQRKQSQGSQKKNGLTGRDASLSLLQAARPLLCVFTDAATHVPRHRRQNFFHLLASVMGMDDFLSPVCLLLVDRQAYKVAKQMTDDEAASALQLPLSLFERAQDAKNRKQAAIDIQFSVLAEVWNEAMRTWQHRSMDPIEMQEHVFLDCVRHIDTEHEGRKTDPIKRIIALLRFSKFAVFDNRSTFEEEREVEDEDDRKKRDSILHNIIQNAILLTRVDNVAVASASQEALDEVMTIVSVSTLKHVVNSLVHSKDALSKRSGLQIFANAMGAMMKTERRQASDFTPSVIQVCSGLFESSVEDQVIALDTLLAVCEQPESKEHSALSETLSRIGKLSLQSARQGNSLVSERALDVLRKMGETLGPRLIPKLAELVQLCKSLIKRDGLPTNEDAKHQQEGALSVFVALLRSVPTFMSSHLSGIFNLLIETPIVAKSSGAKKVLANIVKFIDAGEVLQATFDVHNAALAKAGSEDLTDVHMFALDVVQLCTRSMDKRKTTSHYKAIFRFLLECFDVRRKRMLGEKQWTKLSDEALATIEGKTVGVFVRLVFRLNETTFRPLFLRLCDWALVDLAEDENEGDNIGEQVYARQTVLYKALNALLEELGELISHYYVNVLDATIETLNNGKVLPESLWEPMLTSVKLSSKADKGTFWNQMRVDKMLTALIAQLRIQGSPALSSSAMERLLADTVCSLCATVSDENCIKTANSSLLEVARQLTTPSIYSNDRSSNQVQQQSRLASIRILDRVWRTKGCEDGLLTLVPETVPSIAELLQESDEDMQQVMNGLVSAIEEILGEGLDAYLQ</sequence>
<gene>
    <name evidence="10" type="ORF">FA14DRAFT_161451</name>
</gene>
<accession>A0A316VE75</accession>
<evidence type="ECO:0000259" key="9">
    <source>
        <dbReference type="SMART" id="SM01036"/>
    </source>
</evidence>
<dbReference type="RefSeq" id="XP_025354067.1">
    <property type="nucleotide sequence ID" value="XM_025499129.1"/>
</dbReference>
<evidence type="ECO:0000256" key="6">
    <source>
        <dbReference type="ARBA" id="ARBA00023242"/>
    </source>
</evidence>
<comment type="function">
    <text evidence="8">Involved in nucleolar processing of pre-18S ribosomal RNA.</text>
</comment>
<dbReference type="Proteomes" id="UP000245771">
    <property type="component" value="Unassembled WGS sequence"/>
</dbReference>
<dbReference type="GO" id="GO:0045943">
    <property type="term" value="P:positive regulation of transcription by RNA polymerase I"/>
    <property type="evidence" value="ECO:0007669"/>
    <property type="project" value="TreeGrafter"/>
</dbReference>
<dbReference type="SUPFAM" id="SSF48371">
    <property type="entry name" value="ARM repeat"/>
    <property type="match status" value="2"/>
</dbReference>
<evidence type="ECO:0000313" key="10">
    <source>
        <dbReference type="EMBL" id="PWN33765.1"/>
    </source>
</evidence>
<dbReference type="STRING" id="1280837.A0A316VE75"/>
<dbReference type="Pfam" id="PF23243">
    <property type="entry name" value="HEAT_HEATR1"/>
    <property type="match status" value="1"/>
</dbReference>
<dbReference type="OrthoDB" id="31183at2759"/>
<dbReference type="Pfam" id="PF08146">
    <property type="entry name" value="BP28CT"/>
    <property type="match status" value="1"/>
</dbReference>
<dbReference type="GeneID" id="37020910"/>
<keyword evidence="7 8" id="KW-0687">Ribonucleoprotein</keyword>
<feature type="domain" description="BP28 C-terminal" evidence="9">
    <location>
        <begin position="1870"/>
        <end position="2027"/>
    </location>
</feature>
<evidence type="ECO:0000256" key="7">
    <source>
        <dbReference type="ARBA" id="ARBA00023274"/>
    </source>
</evidence>
<keyword evidence="4 8" id="KW-0690">Ribosome biogenesis</keyword>
<evidence type="ECO:0000313" key="11">
    <source>
        <dbReference type="Proteomes" id="UP000245771"/>
    </source>
</evidence>
<name>A0A316VE75_9BASI</name>
<dbReference type="FunCoup" id="A0A316VE75">
    <property type="interactions" value="616"/>
</dbReference>
<evidence type="ECO:0000256" key="2">
    <source>
        <dbReference type="ARBA" id="ARBA00010559"/>
    </source>
</evidence>
<organism evidence="10 11">
    <name type="scientific">Meira miltonrushii</name>
    <dbReference type="NCBI Taxonomy" id="1280837"/>
    <lineage>
        <taxon>Eukaryota</taxon>
        <taxon>Fungi</taxon>
        <taxon>Dikarya</taxon>
        <taxon>Basidiomycota</taxon>
        <taxon>Ustilaginomycotina</taxon>
        <taxon>Exobasidiomycetes</taxon>
        <taxon>Exobasidiales</taxon>
        <taxon>Brachybasidiaceae</taxon>
        <taxon>Meira</taxon>
    </lineage>
</organism>
<dbReference type="GO" id="GO:0034455">
    <property type="term" value="C:t-UTP complex"/>
    <property type="evidence" value="ECO:0007669"/>
    <property type="project" value="TreeGrafter"/>
</dbReference>
<dbReference type="EMBL" id="KZ819604">
    <property type="protein sequence ID" value="PWN33765.1"/>
    <property type="molecule type" value="Genomic_DNA"/>
</dbReference>
<dbReference type="GO" id="GO:0030515">
    <property type="term" value="F:snoRNA binding"/>
    <property type="evidence" value="ECO:0007669"/>
    <property type="project" value="TreeGrafter"/>
</dbReference>